<dbReference type="Proteomes" id="UP001153709">
    <property type="component" value="Chromosome 3"/>
</dbReference>
<dbReference type="InterPro" id="IPR047215">
    <property type="entry name" value="Galactose_mutarotase-like"/>
</dbReference>
<comment type="pathway">
    <text evidence="4">Carbohydrate metabolism; galactose metabolism.</text>
</comment>
<evidence type="ECO:0000256" key="9">
    <source>
        <dbReference type="ARBA" id="ARBA00022553"/>
    </source>
</evidence>
<evidence type="ECO:0000256" key="2">
    <source>
        <dbReference type="ARBA" id="ARBA00001712"/>
    </source>
</evidence>
<evidence type="ECO:0000256" key="8">
    <source>
        <dbReference type="ARBA" id="ARBA00022490"/>
    </source>
</evidence>
<dbReference type="GO" id="GO:0030246">
    <property type="term" value="F:carbohydrate binding"/>
    <property type="evidence" value="ECO:0007669"/>
    <property type="project" value="InterPro"/>
</dbReference>
<evidence type="ECO:0000256" key="7">
    <source>
        <dbReference type="ARBA" id="ARBA00011245"/>
    </source>
</evidence>
<feature type="binding site" evidence="16">
    <location>
        <begin position="184"/>
        <end position="186"/>
    </location>
    <ligand>
        <name>beta-D-galactose</name>
        <dbReference type="ChEBI" id="CHEBI:27667"/>
    </ligand>
</feature>
<evidence type="ECO:0000256" key="10">
    <source>
        <dbReference type="ARBA" id="ARBA00023235"/>
    </source>
</evidence>
<dbReference type="AlphaFoldDB" id="A0A9N9X9Y0"/>
<dbReference type="GO" id="GO:0033499">
    <property type="term" value="P:galactose catabolic process via UDP-galactose, Leloir pathway"/>
    <property type="evidence" value="ECO:0007669"/>
    <property type="project" value="TreeGrafter"/>
</dbReference>
<protein>
    <recommendedName>
        <fullName evidence="13">Aldose 1-epimerase</fullName>
        <ecNumber evidence="13">5.1.3.3</ecNumber>
    </recommendedName>
</protein>
<evidence type="ECO:0000256" key="3">
    <source>
        <dbReference type="ARBA" id="ARBA00004496"/>
    </source>
</evidence>
<reference evidence="17" key="1">
    <citation type="submission" date="2022-01" db="EMBL/GenBank/DDBJ databases">
        <authorList>
            <person name="King R."/>
        </authorList>
    </citation>
    <scope>NUCLEOTIDE SEQUENCE</scope>
</reference>
<feature type="active site" description="Proton donor" evidence="14">
    <location>
        <position position="184"/>
    </location>
</feature>
<comment type="subunit">
    <text evidence="7">Monomer.</text>
</comment>
<dbReference type="GO" id="GO:0004034">
    <property type="term" value="F:aldose 1-epimerase activity"/>
    <property type="evidence" value="ECO:0007669"/>
    <property type="project" value="UniProtKB-EC"/>
</dbReference>
<name>A0A9N9X9Y0_DIABA</name>
<evidence type="ECO:0000256" key="6">
    <source>
        <dbReference type="ARBA" id="ARBA00006206"/>
    </source>
</evidence>
<evidence type="ECO:0000256" key="13">
    <source>
        <dbReference type="PIRNR" id="PIRNR005096"/>
    </source>
</evidence>
<evidence type="ECO:0000256" key="16">
    <source>
        <dbReference type="PIRSR" id="PIRSR005096-3"/>
    </source>
</evidence>
<comment type="catalytic activity">
    <reaction evidence="2">
        <text>alpha-D-galactose = beta-D-galactose</text>
        <dbReference type="Rhea" id="RHEA:28675"/>
        <dbReference type="ChEBI" id="CHEBI:27667"/>
        <dbReference type="ChEBI" id="CHEBI:28061"/>
        <dbReference type="EC" id="5.1.3.3"/>
    </reaction>
    <physiologicalReaction direction="right-to-left" evidence="2">
        <dbReference type="Rhea" id="RHEA:28677"/>
    </physiologicalReaction>
</comment>
<dbReference type="InterPro" id="IPR014718">
    <property type="entry name" value="GH-type_carb-bd"/>
</dbReference>
<evidence type="ECO:0000256" key="12">
    <source>
        <dbReference type="ARBA" id="ARBA00045743"/>
    </source>
</evidence>
<dbReference type="SUPFAM" id="SSF74650">
    <property type="entry name" value="Galactose mutarotase-like"/>
    <property type="match status" value="1"/>
</dbReference>
<dbReference type="PANTHER" id="PTHR10091:SF0">
    <property type="entry name" value="GALACTOSE MUTAROTASE"/>
    <property type="match status" value="1"/>
</dbReference>
<comment type="function">
    <text evidence="12">Mutarotase that catalyzes the interconversion of beta-D-galactose and alpha-D-galactose during galactose metabolism. Beta-D-galactose is metabolized in the liver into glucose 1-phosphate, the primary metabolic fuel, by the action of four enzymes that constitute the Leloir pathway: GALM, GALK1 (galactokinase), GALT (galactose-1-phosphate uridylyltransferase) and GALE (UDP-galactose-4'-epimerase). Involved in the maintenance of the equilibrium between the beta- and alpha-anomers of galactose, therefore ensuring a sufficient supply of the alpha-anomer for GALK1. Also active on D-glucose although shows a preference for galactose over glucose.</text>
</comment>
<organism evidence="17 18">
    <name type="scientific">Diabrotica balteata</name>
    <name type="common">Banded cucumber beetle</name>
    <dbReference type="NCBI Taxonomy" id="107213"/>
    <lineage>
        <taxon>Eukaryota</taxon>
        <taxon>Metazoa</taxon>
        <taxon>Ecdysozoa</taxon>
        <taxon>Arthropoda</taxon>
        <taxon>Hexapoda</taxon>
        <taxon>Insecta</taxon>
        <taxon>Pterygota</taxon>
        <taxon>Neoptera</taxon>
        <taxon>Endopterygota</taxon>
        <taxon>Coleoptera</taxon>
        <taxon>Polyphaga</taxon>
        <taxon>Cucujiformia</taxon>
        <taxon>Chrysomeloidea</taxon>
        <taxon>Chrysomelidae</taxon>
        <taxon>Galerucinae</taxon>
        <taxon>Diabroticina</taxon>
        <taxon>Diabroticites</taxon>
        <taxon>Diabrotica</taxon>
    </lineage>
</organism>
<dbReference type="InterPro" id="IPR018052">
    <property type="entry name" value="Ald1_epimerase_CS"/>
</dbReference>
<dbReference type="NCBIfam" id="NF008277">
    <property type="entry name" value="PRK11055.1"/>
    <property type="match status" value="1"/>
</dbReference>
<feature type="active site" description="Proton acceptor" evidence="14">
    <location>
        <position position="320"/>
    </location>
</feature>
<dbReference type="EC" id="5.1.3.3" evidence="13"/>
<keyword evidence="9" id="KW-0597">Phosphoprotein</keyword>
<evidence type="ECO:0000313" key="17">
    <source>
        <dbReference type="EMBL" id="CAG9830813.1"/>
    </source>
</evidence>
<dbReference type="InterPro" id="IPR011013">
    <property type="entry name" value="Gal_mutarotase_sf_dom"/>
</dbReference>
<sequence>MANVILTEDTFGKITDGKGRTQTVRRFTWQNKNNVSAQVINYGGYITSIKVPGYNKEVDDITIGFNNIEGYLKPENRYFGATIGRVANRIGKAQMTVEGVKYNLAANNGPNHLHGGIVGFDKVFWEASVKDTKLTLSYHAADLEENYPGDVIANVTFELTNENEFRIDYKAVTTKPCPINFTNHTYFNLAGNGTGATELYKHVVSLNADKITEVVEGIPTGKLPCVQNTVFDLRIPKVLGDVIHKVPNAPGFDHNFCITRGSEQENAFVASVYHPNSGRIMEVYSNQPGVQFYTSNFLAEGNTLKGKDGFIKKHGALCLETQKYPDSVNHAHFPNTVIYPGEQYHHSVIFKFSVDEENKLY</sequence>
<evidence type="ECO:0000313" key="18">
    <source>
        <dbReference type="Proteomes" id="UP001153709"/>
    </source>
</evidence>
<evidence type="ECO:0000256" key="5">
    <source>
        <dbReference type="ARBA" id="ARBA00005028"/>
    </source>
</evidence>
<evidence type="ECO:0000256" key="4">
    <source>
        <dbReference type="ARBA" id="ARBA00004947"/>
    </source>
</evidence>
<feature type="binding site" evidence="16">
    <location>
        <begin position="88"/>
        <end position="89"/>
    </location>
    <ligand>
        <name>beta-D-galactose</name>
        <dbReference type="ChEBI" id="CHEBI:27667"/>
    </ligand>
</feature>
<dbReference type="PROSITE" id="PS00545">
    <property type="entry name" value="ALDOSE_1_EPIMERASE"/>
    <property type="match status" value="1"/>
</dbReference>
<evidence type="ECO:0000256" key="11">
    <source>
        <dbReference type="ARBA" id="ARBA00023277"/>
    </source>
</evidence>
<keyword evidence="8" id="KW-0963">Cytoplasm</keyword>
<evidence type="ECO:0000256" key="14">
    <source>
        <dbReference type="PIRSR" id="PIRSR005096-1"/>
    </source>
</evidence>
<proteinExistence type="inferred from homology"/>
<evidence type="ECO:0000256" key="15">
    <source>
        <dbReference type="PIRSR" id="PIRSR005096-2"/>
    </source>
</evidence>
<keyword evidence="10 13" id="KW-0413">Isomerase</keyword>
<keyword evidence="11 13" id="KW-0119">Carbohydrate metabolism</keyword>
<gene>
    <name evidence="17" type="ORF">DIABBA_LOCUS4472</name>
</gene>
<comment type="catalytic activity">
    <reaction evidence="1 13">
        <text>alpha-D-glucose = beta-D-glucose</text>
        <dbReference type="Rhea" id="RHEA:10264"/>
        <dbReference type="ChEBI" id="CHEBI:15903"/>
        <dbReference type="ChEBI" id="CHEBI:17925"/>
        <dbReference type="EC" id="5.1.3.3"/>
    </reaction>
</comment>
<dbReference type="Pfam" id="PF01263">
    <property type="entry name" value="Aldose_epim"/>
    <property type="match status" value="1"/>
</dbReference>
<feature type="binding site" evidence="15">
    <location>
        <position position="253"/>
    </location>
    <ligand>
        <name>beta-D-galactose</name>
        <dbReference type="ChEBI" id="CHEBI:27667"/>
    </ligand>
</feature>
<evidence type="ECO:0000256" key="1">
    <source>
        <dbReference type="ARBA" id="ARBA00001614"/>
    </source>
</evidence>
<dbReference type="InterPro" id="IPR008183">
    <property type="entry name" value="Aldose_1/G6P_1-epimerase"/>
</dbReference>
<comment type="similarity">
    <text evidence="6 13">Belongs to the aldose epimerase family.</text>
</comment>
<dbReference type="GO" id="GO:0005737">
    <property type="term" value="C:cytoplasm"/>
    <property type="evidence" value="ECO:0007669"/>
    <property type="project" value="UniProtKB-SubCell"/>
</dbReference>
<keyword evidence="18" id="KW-1185">Reference proteome</keyword>
<dbReference type="InterPro" id="IPR015443">
    <property type="entry name" value="Aldose_1-epimerase"/>
</dbReference>
<comment type="pathway">
    <text evidence="5 13">Carbohydrate metabolism; hexose metabolism.</text>
</comment>
<dbReference type="EMBL" id="OU898278">
    <property type="protein sequence ID" value="CAG9830813.1"/>
    <property type="molecule type" value="Genomic_DNA"/>
</dbReference>
<dbReference type="FunFam" id="2.70.98.10:FF:000003">
    <property type="entry name" value="Aldose 1-epimerase"/>
    <property type="match status" value="1"/>
</dbReference>
<dbReference type="PANTHER" id="PTHR10091">
    <property type="entry name" value="ALDOSE-1-EPIMERASE"/>
    <property type="match status" value="1"/>
</dbReference>
<dbReference type="CDD" id="cd09019">
    <property type="entry name" value="galactose_mutarotase_like"/>
    <property type="match status" value="1"/>
</dbReference>
<accession>A0A9N9X9Y0</accession>
<dbReference type="OrthoDB" id="274691at2759"/>
<dbReference type="Gene3D" id="2.70.98.10">
    <property type="match status" value="1"/>
</dbReference>
<dbReference type="PIRSF" id="PIRSF005096">
    <property type="entry name" value="GALM"/>
    <property type="match status" value="1"/>
</dbReference>
<comment type="subcellular location">
    <subcellularLocation>
        <location evidence="3">Cytoplasm</location>
    </subcellularLocation>
</comment>
<dbReference type="GO" id="GO:0006006">
    <property type="term" value="P:glucose metabolic process"/>
    <property type="evidence" value="ECO:0007669"/>
    <property type="project" value="TreeGrafter"/>
</dbReference>